<gene>
    <name evidence="1" type="ORF">M9H77_27364</name>
</gene>
<reference evidence="2" key="1">
    <citation type="journal article" date="2023" name="Nat. Plants">
        <title>Single-cell RNA sequencing provides a high-resolution roadmap for understanding the multicellular compartmentation of specialized metabolism.</title>
        <authorList>
            <person name="Sun S."/>
            <person name="Shen X."/>
            <person name="Li Y."/>
            <person name="Li Y."/>
            <person name="Wang S."/>
            <person name="Li R."/>
            <person name="Zhang H."/>
            <person name="Shen G."/>
            <person name="Guo B."/>
            <person name="Wei J."/>
            <person name="Xu J."/>
            <person name="St-Pierre B."/>
            <person name="Chen S."/>
            <person name="Sun C."/>
        </authorList>
    </citation>
    <scope>NUCLEOTIDE SEQUENCE [LARGE SCALE GENOMIC DNA]</scope>
</reference>
<dbReference type="Proteomes" id="UP001060085">
    <property type="component" value="Linkage Group LG06"/>
</dbReference>
<comment type="caution">
    <text evidence="1">The sequence shown here is derived from an EMBL/GenBank/DDBJ whole genome shotgun (WGS) entry which is preliminary data.</text>
</comment>
<accession>A0ACC0ACV0</accession>
<organism evidence="1 2">
    <name type="scientific">Catharanthus roseus</name>
    <name type="common">Madagascar periwinkle</name>
    <name type="synonym">Vinca rosea</name>
    <dbReference type="NCBI Taxonomy" id="4058"/>
    <lineage>
        <taxon>Eukaryota</taxon>
        <taxon>Viridiplantae</taxon>
        <taxon>Streptophyta</taxon>
        <taxon>Embryophyta</taxon>
        <taxon>Tracheophyta</taxon>
        <taxon>Spermatophyta</taxon>
        <taxon>Magnoliopsida</taxon>
        <taxon>eudicotyledons</taxon>
        <taxon>Gunneridae</taxon>
        <taxon>Pentapetalae</taxon>
        <taxon>asterids</taxon>
        <taxon>lamiids</taxon>
        <taxon>Gentianales</taxon>
        <taxon>Apocynaceae</taxon>
        <taxon>Rauvolfioideae</taxon>
        <taxon>Vinceae</taxon>
        <taxon>Catharanthinae</taxon>
        <taxon>Catharanthus</taxon>
    </lineage>
</organism>
<protein>
    <submittedName>
        <fullName evidence="1">Uncharacterized protein</fullName>
    </submittedName>
</protein>
<dbReference type="EMBL" id="CM044706">
    <property type="protein sequence ID" value="KAI5658571.1"/>
    <property type="molecule type" value="Genomic_DNA"/>
</dbReference>
<keyword evidence="2" id="KW-1185">Reference proteome</keyword>
<evidence type="ECO:0000313" key="2">
    <source>
        <dbReference type="Proteomes" id="UP001060085"/>
    </source>
</evidence>
<name>A0ACC0ACV0_CATRO</name>
<evidence type="ECO:0000313" key="1">
    <source>
        <dbReference type="EMBL" id="KAI5658571.1"/>
    </source>
</evidence>
<sequence length="183" mass="21004">MEVQLREVKSIKKGIEVVLLFNRVEDLKGFKLCCNSTVLRIEGSSSPCSQTPRQSLEELEGFNLQYAKGVCIDSTRETLDTKCANTLKKSISMNTILSDDDKKSDSEDDKEDTETLAFNVIIDLENTSMHNDHKDDINDDSIYSDEEVSYEELKNKYRLLYTKWVGLVELHHNLKDSLKMIQE</sequence>
<proteinExistence type="predicted"/>